<protein>
    <submittedName>
        <fullName evidence="1">Putative secreted protein</fullName>
    </submittedName>
</protein>
<reference evidence="1" key="1">
    <citation type="submission" date="2018-01" db="EMBL/GenBank/DDBJ databases">
        <title>An insight into the sialome of Amazonian anophelines.</title>
        <authorList>
            <person name="Ribeiro J.M."/>
            <person name="Scarpassa V."/>
            <person name="Calvo E."/>
        </authorList>
    </citation>
    <scope>NUCLEOTIDE SEQUENCE</scope>
</reference>
<dbReference type="EMBL" id="GGFL01010426">
    <property type="protein sequence ID" value="MBW74604.1"/>
    <property type="molecule type" value="Transcribed_RNA"/>
</dbReference>
<organism evidence="1">
    <name type="scientific">Anopheles darlingi</name>
    <name type="common">Mosquito</name>
    <dbReference type="NCBI Taxonomy" id="43151"/>
    <lineage>
        <taxon>Eukaryota</taxon>
        <taxon>Metazoa</taxon>
        <taxon>Ecdysozoa</taxon>
        <taxon>Arthropoda</taxon>
        <taxon>Hexapoda</taxon>
        <taxon>Insecta</taxon>
        <taxon>Pterygota</taxon>
        <taxon>Neoptera</taxon>
        <taxon>Endopterygota</taxon>
        <taxon>Diptera</taxon>
        <taxon>Nematocera</taxon>
        <taxon>Culicoidea</taxon>
        <taxon>Culicidae</taxon>
        <taxon>Anophelinae</taxon>
        <taxon>Anopheles</taxon>
    </lineage>
</organism>
<sequence>MLILVLKIHCSFGEVTMTKPNVITCCLPQDETKHRFLGKQNCLAYCWDLAIERCIQMKSGILAETLL</sequence>
<dbReference type="AlphaFoldDB" id="A0A2M4DAJ4"/>
<proteinExistence type="predicted"/>
<accession>A0A2M4DAJ4</accession>
<evidence type="ECO:0000313" key="1">
    <source>
        <dbReference type="EMBL" id="MBW74604.1"/>
    </source>
</evidence>
<name>A0A2M4DAJ4_ANODA</name>